<evidence type="ECO:0000313" key="2">
    <source>
        <dbReference type="Proteomes" id="UP000829398"/>
    </source>
</evidence>
<keyword evidence="2" id="KW-1185">Reference proteome</keyword>
<evidence type="ECO:0000313" key="1">
    <source>
        <dbReference type="EMBL" id="KAH9717529.1"/>
    </source>
</evidence>
<gene>
    <name evidence="1" type="ORF">KPL71_021857</name>
</gene>
<comment type="caution">
    <text evidence="1">The sequence shown here is derived from an EMBL/GenBank/DDBJ whole genome shotgun (WGS) entry which is preliminary data.</text>
</comment>
<proteinExistence type="predicted"/>
<reference evidence="2" key="1">
    <citation type="journal article" date="2023" name="Hortic. Res.">
        <title>A chromosome-level phased genome enabling allele-level studies in sweet orange: a case study on citrus Huanglongbing tolerance.</title>
        <authorList>
            <person name="Wu B."/>
            <person name="Yu Q."/>
            <person name="Deng Z."/>
            <person name="Duan Y."/>
            <person name="Luo F."/>
            <person name="Gmitter F. Jr."/>
        </authorList>
    </citation>
    <scope>NUCLEOTIDE SEQUENCE [LARGE SCALE GENOMIC DNA]</scope>
    <source>
        <strain evidence="2">cv. Valencia</strain>
    </source>
</reference>
<sequence length="1215" mass="139405">MATENSFVQPSIPRFDGFYDHWSMLMENFLRSKEYWSLIETGIPTVVDGAQPTAAERKAIDEAKLKDLKVKNYLFQAIDKTIIETILNKETSKSIWESMKQKYQGAQLQALRREFEILQMKGGETVDQYFGRTLTIVNKMKAQGEDMKPIVIIEKILRSMTSKFNYVVCSIEESHDLTTMSIDELQRHFQYECPQWEGGANYAELDESEEMLLMAYADFNDDKNKEAWFLDSGCSNHMSGRKEWFTDIDEQFSQSVKLGNDTKMTVKGRGNVKFQVNGITQVITNVYYVPELKNNLLSIGQLQEKRVTILIKDGVCGVYHPRKGMIMQTTMSTNRMFVILVTKLPTNSTCFQAISEDNTHLWHCRYGHLSFKGLKTLQHKEMVKGLPVMKMPSKLCKDCMIGKQHRKSIPKKSLWRATHKLQLVHSDLCGPITPASSSGKRYLITFIDDYSRKVWVSFLSEKSHALEAFKIFKSSVEKQTGCSIKRLRTDRGGEFTSHEFTAFCSEHGINRQLTAAYTPQQNGVAERKNRTIMNMVRSMLSGKGVPKCFWPEVVNWTVHVLNRSPTLVVKDKTPKEAWSNHKPTVHYFRVFSCVAHVLVPKAKRKKLDDKIIKCVMLGMSAESKAYRLYDPSTNRVVISRDVEFEEDKCWDWGRSTEAAKLDVLDWGESEEESNDDTFESEEEEGDEVASNDSSSSSQSLGEDQEVGRTRSQPTWMEDFVSGEGLSEEEELTNFVFFTSVADPTTFEEANKSARWRKEMDQEMAAIEKNNTWELTTLLTYMSIDTLEVNCKRLKSWEASLVKSSSPLVFHTLPVGAKTIGVKWIFKTKLNENGDVEKYKTRLVAKGYAQQYGIDYKEVFAPVARWDTIRMVIALATQKGWNVYQLDVKSVFLHGELNEAVYVDQPQGYVKKRDELKVYKLKKALYGLKQPPRAWYSRIESYFFKQGFERCPHEHTLFVKQSEGGNILIISLYVDDLIFTGNNENMFEEFKKSMEKEFDMSDLGKMRYFLGVEVVQNENGIYLSQKKYAKEVLDKFGMRESNPSKNPIVPRCKLTKDENGVKVDETEYKQVVGCLMYLAATRPDLMYVIVSWSSKKQPVVTLSTTEAEFIAAASCACQGVWMRRVLEKLGHAQNESTVIHCDNNSTIKLSKNPVLHGRSKHIDIRFHFLRDLTKDGTVELVYCSTQNQIADIMTKPLKLEVFEALREGLGMCRVPE</sequence>
<protein>
    <submittedName>
        <fullName evidence="1">Uncharacterized protein</fullName>
    </submittedName>
</protein>
<dbReference type="EMBL" id="CM039176">
    <property type="protein sequence ID" value="KAH9717529.1"/>
    <property type="molecule type" value="Genomic_DNA"/>
</dbReference>
<dbReference type="Proteomes" id="UP000829398">
    <property type="component" value="Chromosome 7"/>
</dbReference>
<accession>A0ACB8JJ08</accession>
<organism evidence="1 2">
    <name type="scientific">Citrus sinensis</name>
    <name type="common">Sweet orange</name>
    <name type="synonym">Citrus aurantium var. sinensis</name>
    <dbReference type="NCBI Taxonomy" id="2711"/>
    <lineage>
        <taxon>Eukaryota</taxon>
        <taxon>Viridiplantae</taxon>
        <taxon>Streptophyta</taxon>
        <taxon>Embryophyta</taxon>
        <taxon>Tracheophyta</taxon>
        <taxon>Spermatophyta</taxon>
        <taxon>Magnoliopsida</taxon>
        <taxon>eudicotyledons</taxon>
        <taxon>Gunneridae</taxon>
        <taxon>Pentapetalae</taxon>
        <taxon>rosids</taxon>
        <taxon>malvids</taxon>
        <taxon>Sapindales</taxon>
        <taxon>Rutaceae</taxon>
        <taxon>Aurantioideae</taxon>
        <taxon>Citrus</taxon>
    </lineage>
</organism>
<name>A0ACB8JJ08_CITSI</name>